<dbReference type="RefSeq" id="WP_345038080.1">
    <property type="nucleotide sequence ID" value="NZ_BAAAYL010000001.1"/>
</dbReference>
<evidence type="ECO:0000256" key="3">
    <source>
        <dbReference type="SAM" id="MobiDB-lite"/>
    </source>
</evidence>
<keyword evidence="6" id="KW-1185">Reference proteome</keyword>
<evidence type="ECO:0000313" key="6">
    <source>
        <dbReference type="Proteomes" id="UP001499990"/>
    </source>
</evidence>
<feature type="transmembrane region" description="Helical" evidence="4">
    <location>
        <begin position="136"/>
        <end position="158"/>
    </location>
</feature>
<organism evidence="5 6">
    <name type="scientific">Streptomyces sannanensis</name>
    <dbReference type="NCBI Taxonomy" id="285536"/>
    <lineage>
        <taxon>Bacteria</taxon>
        <taxon>Bacillati</taxon>
        <taxon>Actinomycetota</taxon>
        <taxon>Actinomycetes</taxon>
        <taxon>Kitasatosporales</taxon>
        <taxon>Streptomycetaceae</taxon>
        <taxon>Streptomyces</taxon>
    </lineage>
</organism>
<accession>A0ABP6SCD0</accession>
<feature type="region of interest" description="Disordered" evidence="3">
    <location>
        <begin position="87"/>
        <end position="132"/>
    </location>
</feature>
<proteinExistence type="predicted"/>
<sequence>MTSTTGTAQHPDVSEISDLTEGLLPPSRTADIQRHLDGCALCADVRDSLQEIRGLLGTLPGPQRMPADVAGRIDAALAAEALLHSTAPTAPADVSRETSPVPQTTQTSATNRPAGHPRAAAGPGRGHTGRSRRRRIAVLGTAFGAAAAGLSIVLLQVLQPSTGPTAKSSAEDVGTVYSASSLGKHVQDLLASGQVSTAQNPETRKAPITKSGPDTRTWAPAVQVPPCVQAGTGRPDDAPLAADKGRYEDKSAYLVVLPHPTDDTRVQAYVVNADCVKTAPAGKGELLLSHAYPRR</sequence>
<reference evidence="6" key="1">
    <citation type="journal article" date="2019" name="Int. J. Syst. Evol. Microbiol.">
        <title>The Global Catalogue of Microorganisms (GCM) 10K type strain sequencing project: providing services to taxonomists for standard genome sequencing and annotation.</title>
        <authorList>
            <consortium name="The Broad Institute Genomics Platform"/>
            <consortium name="The Broad Institute Genome Sequencing Center for Infectious Disease"/>
            <person name="Wu L."/>
            <person name="Ma J."/>
        </authorList>
    </citation>
    <scope>NUCLEOTIDE SEQUENCE [LARGE SCALE GENOMIC DNA]</scope>
    <source>
        <strain evidence="6">JCM 9651</strain>
    </source>
</reference>
<dbReference type="EMBL" id="BAAAYL010000001">
    <property type="protein sequence ID" value="GAA3373255.1"/>
    <property type="molecule type" value="Genomic_DNA"/>
</dbReference>
<feature type="region of interest" description="Disordered" evidence="3">
    <location>
        <begin position="1"/>
        <end position="25"/>
    </location>
</feature>
<dbReference type="Proteomes" id="UP001499990">
    <property type="component" value="Unassembled WGS sequence"/>
</dbReference>
<evidence type="ECO:0000313" key="5">
    <source>
        <dbReference type="EMBL" id="GAA3373255.1"/>
    </source>
</evidence>
<dbReference type="InterPro" id="IPR041916">
    <property type="entry name" value="Anti_sigma_zinc_sf"/>
</dbReference>
<keyword evidence="2" id="KW-0804">Transcription</keyword>
<keyword evidence="4" id="KW-0472">Membrane</keyword>
<keyword evidence="4" id="KW-0812">Transmembrane</keyword>
<evidence type="ECO:0000256" key="4">
    <source>
        <dbReference type="SAM" id="Phobius"/>
    </source>
</evidence>
<dbReference type="Gene3D" id="1.10.10.1320">
    <property type="entry name" value="Anti-sigma factor, zinc-finger domain"/>
    <property type="match status" value="1"/>
</dbReference>
<protein>
    <recommendedName>
        <fullName evidence="7">Zinc-finger domain-containing protein</fullName>
    </recommendedName>
</protein>
<comment type="caution">
    <text evidence="5">The sequence shown here is derived from an EMBL/GenBank/DDBJ whole genome shotgun (WGS) entry which is preliminary data.</text>
</comment>
<keyword evidence="4" id="KW-1133">Transmembrane helix</keyword>
<feature type="region of interest" description="Disordered" evidence="3">
    <location>
        <begin position="193"/>
        <end position="219"/>
    </location>
</feature>
<name>A0ABP6SCD0_9ACTN</name>
<feature type="compositionally biased region" description="Low complexity" evidence="3">
    <location>
        <begin position="112"/>
        <end position="122"/>
    </location>
</feature>
<evidence type="ECO:0000256" key="2">
    <source>
        <dbReference type="ARBA" id="ARBA00023163"/>
    </source>
</evidence>
<evidence type="ECO:0000256" key="1">
    <source>
        <dbReference type="ARBA" id="ARBA00023015"/>
    </source>
</evidence>
<keyword evidence="1" id="KW-0805">Transcription regulation</keyword>
<evidence type="ECO:0008006" key="7">
    <source>
        <dbReference type="Google" id="ProtNLM"/>
    </source>
</evidence>
<gene>
    <name evidence="5" type="ORF">GCM10020367_32490</name>
</gene>
<feature type="compositionally biased region" description="Polar residues" evidence="3">
    <location>
        <begin position="97"/>
        <end position="111"/>
    </location>
</feature>